<dbReference type="Gene3D" id="3.30.9.10">
    <property type="entry name" value="D-Amino Acid Oxidase, subunit A, domain 2"/>
    <property type="match status" value="1"/>
</dbReference>
<evidence type="ECO:0000259" key="1">
    <source>
        <dbReference type="Pfam" id="PF01266"/>
    </source>
</evidence>
<name>A0AAV8YIC0_9CUCU</name>
<feature type="domain" description="GCVT N-terminal" evidence="2">
    <location>
        <begin position="714"/>
        <end position="852"/>
    </location>
</feature>
<comment type="caution">
    <text evidence="3">The sequence shown here is derived from an EMBL/GenBank/DDBJ whole genome shotgun (WGS) entry which is preliminary data.</text>
</comment>
<dbReference type="Pfam" id="PF01266">
    <property type="entry name" value="DAO"/>
    <property type="match status" value="1"/>
</dbReference>
<dbReference type="InterPro" id="IPR006222">
    <property type="entry name" value="GCVT_N"/>
</dbReference>
<proteinExistence type="predicted"/>
<sequence>MFRINNPSLARRKARLFLGLKSGSRKLSSETSLPKQADVVVVGGGVVGCSTFYHLCKRGIRAILLERNKITSGTTWHSGAIVWSLRPNDVDIVLLKKRESYWKVWNRTPELTLDGLGMEAFSLRELLLERLEEYKRIHTLGHFFNIESHIISPTEAQKLSSILNPKSFYGALWSPGDGFTDPSMYCASLIKGATSRGGILFENTPVIRVLSEPTPNNEKKIVGIETPRGTIKTSVLVNTCGAWARNITQMVGLDIPITPMKHAYVITGSIPASKGTPCIRDHDGGLYFRPQGDSILFGGYENNPEFIKEVIFVLKFREMVYLTEMHKITILQMIGYGDRTRTQAEVVRLFQEKYPELPPISQGTVSKIEKQFREHGHVQQLKKNPPNKLSDDQKLDVMLMLEENPHTSSRQTDSALNISHSSILRVLTENQMHPYKLVPTNELAEDDFDRRILFCEQMMQMIDDNNLQIENVLFSDESTFTLHGHVNVRQSCRYWSRENPHWMRELHTQNPEKVNVWAGIIGENIIGPFFIDGNLNGETYLALLQNNVFPDDFQFSLYELDKSIFDVHWKHACELCPSFEAAGIKSDVYGPESFTPDHKPVMGEDPKCVEAKVLLVHCRSISRKRLQLVRRPTGVGVLGSNWQRGWIWNVLIYLCTLTISGGTLLCSGKIAPGSWKPATNATQKLTVLSTRTTSRLPEEITGSILSTSCSEKKALVANGAVMEEALGWERPAYFIKDRTAPVRGYDWYGNYDHVRNEDTRYEKELEGDLTFDFSNHHDLIKEEALATRNNMALFDLSCYTKMYLAGPDAEEAADWLFTANVDKKPGSVVYTCSLNSRGGVEADAVVIPLEEGAGTLVGPILKGKGYYIVTGAKPGYQTKAHFRKQLYKKKFQILSYRNDE</sequence>
<evidence type="ECO:0000259" key="2">
    <source>
        <dbReference type="Pfam" id="PF01571"/>
    </source>
</evidence>
<protein>
    <submittedName>
        <fullName evidence="3">Uncharacterized protein</fullName>
    </submittedName>
</protein>
<dbReference type="Proteomes" id="UP001162162">
    <property type="component" value="Unassembled WGS sequence"/>
</dbReference>
<dbReference type="GO" id="GO:0005759">
    <property type="term" value="C:mitochondrial matrix"/>
    <property type="evidence" value="ECO:0007669"/>
    <property type="project" value="TreeGrafter"/>
</dbReference>
<feature type="domain" description="FAD dependent oxidoreductase" evidence="1">
    <location>
        <begin position="38"/>
        <end position="303"/>
    </location>
</feature>
<organism evidence="3 4">
    <name type="scientific">Aromia moschata</name>
    <dbReference type="NCBI Taxonomy" id="1265417"/>
    <lineage>
        <taxon>Eukaryota</taxon>
        <taxon>Metazoa</taxon>
        <taxon>Ecdysozoa</taxon>
        <taxon>Arthropoda</taxon>
        <taxon>Hexapoda</taxon>
        <taxon>Insecta</taxon>
        <taxon>Pterygota</taxon>
        <taxon>Neoptera</taxon>
        <taxon>Endopterygota</taxon>
        <taxon>Coleoptera</taxon>
        <taxon>Polyphaga</taxon>
        <taxon>Cucujiformia</taxon>
        <taxon>Chrysomeloidea</taxon>
        <taxon>Cerambycidae</taxon>
        <taxon>Cerambycinae</taxon>
        <taxon>Callichromatini</taxon>
        <taxon>Aromia</taxon>
    </lineage>
</organism>
<reference evidence="3" key="1">
    <citation type="journal article" date="2023" name="Insect Mol. Biol.">
        <title>Genome sequencing provides insights into the evolution of gene families encoding plant cell wall-degrading enzymes in longhorned beetles.</title>
        <authorList>
            <person name="Shin N.R."/>
            <person name="Okamura Y."/>
            <person name="Kirsch R."/>
            <person name="Pauchet Y."/>
        </authorList>
    </citation>
    <scope>NUCLEOTIDE SEQUENCE</scope>
    <source>
        <strain evidence="3">AMC_N1</strain>
    </source>
</reference>
<keyword evidence="4" id="KW-1185">Reference proteome</keyword>
<evidence type="ECO:0000313" key="3">
    <source>
        <dbReference type="EMBL" id="KAJ8950878.1"/>
    </source>
</evidence>
<dbReference type="AlphaFoldDB" id="A0AAV8YIC0"/>
<dbReference type="GO" id="GO:0003676">
    <property type="term" value="F:nucleic acid binding"/>
    <property type="evidence" value="ECO:0007669"/>
    <property type="project" value="InterPro"/>
</dbReference>
<accession>A0AAV8YIC0</accession>
<dbReference type="Gene3D" id="3.30.420.10">
    <property type="entry name" value="Ribonuclease H-like superfamily/Ribonuclease H"/>
    <property type="match status" value="1"/>
</dbReference>
<dbReference type="Gene3D" id="3.30.70.1400">
    <property type="entry name" value="Aminomethyltransferase beta-barrel domains"/>
    <property type="match status" value="1"/>
</dbReference>
<dbReference type="InterPro" id="IPR036397">
    <property type="entry name" value="RNaseH_sf"/>
</dbReference>
<dbReference type="GO" id="GO:0008480">
    <property type="term" value="F:sarcosine dehydrogenase activity"/>
    <property type="evidence" value="ECO:0007669"/>
    <property type="project" value="TreeGrafter"/>
</dbReference>
<evidence type="ECO:0000313" key="4">
    <source>
        <dbReference type="Proteomes" id="UP001162162"/>
    </source>
</evidence>
<dbReference type="InterPro" id="IPR036188">
    <property type="entry name" value="FAD/NAD-bd_sf"/>
</dbReference>
<dbReference type="Pfam" id="PF01571">
    <property type="entry name" value="GCV_T"/>
    <property type="match status" value="1"/>
</dbReference>
<dbReference type="Gene3D" id="3.50.50.60">
    <property type="entry name" value="FAD/NAD(P)-binding domain"/>
    <property type="match status" value="1"/>
</dbReference>
<dbReference type="PANTHER" id="PTHR13847">
    <property type="entry name" value="SARCOSINE DEHYDROGENASE-RELATED"/>
    <property type="match status" value="1"/>
</dbReference>
<dbReference type="Gene3D" id="3.30.1360.120">
    <property type="entry name" value="Probable tRNA modification gtpase trme, domain 1"/>
    <property type="match status" value="1"/>
</dbReference>
<dbReference type="GO" id="GO:1901053">
    <property type="term" value="P:sarcosine catabolic process"/>
    <property type="evidence" value="ECO:0007669"/>
    <property type="project" value="TreeGrafter"/>
</dbReference>
<dbReference type="PANTHER" id="PTHR13847:SF200">
    <property type="entry name" value="SARCOSINE DEHYDROGENASE, MITOCHONDRIAL"/>
    <property type="match status" value="1"/>
</dbReference>
<dbReference type="InterPro" id="IPR006076">
    <property type="entry name" value="FAD-dep_OxRdtase"/>
</dbReference>
<dbReference type="EMBL" id="JAPWTK010000093">
    <property type="protein sequence ID" value="KAJ8950878.1"/>
    <property type="molecule type" value="Genomic_DNA"/>
</dbReference>
<dbReference type="SUPFAM" id="SSF51905">
    <property type="entry name" value="FAD/NAD(P)-binding domain"/>
    <property type="match status" value="1"/>
</dbReference>
<gene>
    <name evidence="3" type="ORF">NQ318_011176</name>
</gene>
<dbReference type="InterPro" id="IPR027266">
    <property type="entry name" value="TrmE/GcvT-like"/>
</dbReference>
<dbReference type="SUPFAM" id="SSF103025">
    <property type="entry name" value="Folate-binding domain"/>
    <property type="match status" value="1"/>
</dbReference>
<dbReference type="SUPFAM" id="SSF54373">
    <property type="entry name" value="FAD-linked reductases, C-terminal domain"/>
    <property type="match status" value="1"/>
</dbReference>